<name>A0A7T5VE39_9BACT</name>
<dbReference type="PRINTS" id="PR00035">
    <property type="entry name" value="HTHGNTR"/>
</dbReference>
<dbReference type="SUPFAM" id="SSF46785">
    <property type="entry name" value="Winged helix' DNA-binding domain"/>
    <property type="match status" value="1"/>
</dbReference>
<evidence type="ECO:0000256" key="1">
    <source>
        <dbReference type="ARBA" id="ARBA00023015"/>
    </source>
</evidence>
<dbReference type="RefSeq" id="WP_199262205.1">
    <property type="nucleotide sequence ID" value="NZ_CP054140.1"/>
</dbReference>
<dbReference type="GO" id="GO:0003677">
    <property type="term" value="F:DNA binding"/>
    <property type="evidence" value="ECO:0007669"/>
    <property type="project" value="UniProtKB-KW"/>
</dbReference>
<dbReference type="PANTHER" id="PTHR43537">
    <property type="entry name" value="TRANSCRIPTIONAL REGULATOR, GNTR FAMILY"/>
    <property type="match status" value="1"/>
</dbReference>
<evidence type="ECO:0000313" key="5">
    <source>
        <dbReference type="EMBL" id="QQG66240.1"/>
    </source>
</evidence>
<dbReference type="GO" id="GO:0003700">
    <property type="term" value="F:DNA-binding transcription factor activity"/>
    <property type="evidence" value="ECO:0007669"/>
    <property type="project" value="InterPro"/>
</dbReference>
<evidence type="ECO:0000256" key="2">
    <source>
        <dbReference type="ARBA" id="ARBA00023125"/>
    </source>
</evidence>
<proteinExistence type="predicted"/>
<keyword evidence="2" id="KW-0238">DNA-binding</keyword>
<keyword evidence="6" id="KW-1185">Reference proteome</keyword>
<dbReference type="Pfam" id="PF00392">
    <property type="entry name" value="GntR"/>
    <property type="match status" value="1"/>
</dbReference>
<evidence type="ECO:0000259" key="4">
    <source>
        <dbReference type="PROSITE" id="PS50949"/>
    </source>
</evidence>
<feature type="domain" description="HTH gntR-type" evidence="4">
    <location>
        <begin position="7"/>
        <end position="75"/>
    </location>
</feature>
<dbReference type="Pfam" id="PF07729">
    <property type="entry name" value="FCD"/>
    <property type="match status" value="1"/>
</dbReference>
<dbReference type="KEGG" id="dog:HP555_10400"/>
<dbReference type="Gene3D" id="1.10.10.10">
    <property type="entry name" value="Winged helix-like DNA-binding domain superfamily/Winged helix DNA-binding domain"/>
    <property type="match status" value="1"/>
</dbReference>
<dbReference type="SMART" id="SM00345">
    <property type="entry name" value="HTH_GNTR"/>
    <property type="match status" value="1"/>
</dbReference>
<dbReference type="EMBL" id="CP054140">
    <property type="protein sequence ID" value="QQG66240.1"/>
    <property type="molecule type" value="Genomic_DNA"/>
</dbReference>
<evidence type="ECO:0000256" key="3">
    <source>
        <dbReference type="ARBA" id="ARBA00023163"/>
    </source>
</evidence>
<sequence length="229" mass="26165">MRKRAKKHNYTVIIERIREMVRENGLQPGDRLPPERVLAAAFHVSRGSLRQALQALAERHIVESRQGQGTYLLADFDSVLPGDAILEKVSEHDNVLHDIFEFRRIIEPEIAALAAQRANVATLNQLKVLVYDQQRALFNNNEVDQFDTQFHQLLVAMTGNSVIAQVMQAIQAIVDTSRAPWLQSRKRRQMSIEGHLRIIDALEKKESDGARRAMQQHLAAVEQFIFDNQ</sequence>
<dbReference type="AlphaFoldDB" id="A0A7T5VE39"/>
<dbReference type="InterPro" id="IPR036390">
    <property type="entry name" value="WH_DNA-bd_sf"/>
</dbReference>
<dbReference type="PANTHER" id="PTHR43537:SF5">
    <property type="entry name" value="UXU OPERON TRANSCRIPTIONAL REGULATOR"/>
    <property type="match status" value="1"/>
</dbReference>
<dbReference type="PROSITE" id="PS50949">
    <property type="entry name" value="HTH_GNTR"/>
    <property type="match status" value="1"/>
</dbReference>
<dbReference type="SMART" id="SM00895">
    <property type="entry name" value="FCD"/>
    <property type="match status" value="1"/>
</dbReference>
<dbReference type="CDD" id="cd07377">
    <property type="entry name" value="WHTH_GntR"/>
    <property type="match status" value="1"/>
</dbReference>
<evidence type="ECO:0000313" key="6">
    <source>
        <dbReference type="Proteomes" id="UP000596092"/>
    </source>
</evidence>
<protein>
    <submittedName>
        <fullName evidence="5">FadR family transcriptional regulator</fullName>
    </submittedName>
</protein>
<organism evidence="5 6">
    <name type="scientific">Desulfobulbus oligotrophicus</name>
    <dbReference type="NCBI Taxonomy" id="1909699"/>
    <lineage>
        <taxon>Bacteria</taxon>
        <taxon>Pseudomonadati</taxon>
        <taxon>Thermodesulfobacteriota</taxon>
        <taxon>Desulfobulbia</taxon>
        <taxon>Desulfobulbales</taxon>
        <taxon>Desulfobulbaceae</taxon>
        <taxon>Desulfobulbus</taxon>
    </lineage>
</organism>
<dbReference type="SUPFAM" id="SSF48008">
    <property type="entry name" value="GntR ligand-binding domain-like"/>
    <property type="match status" value="1"/>
</dbReference>
<gene>
    <name evidence="5" type="ORF">HP555_10400</name>
</gene>
<keyword evidence="1" id="KW-0805">Transcription regulation</keyword>
<dbReference type="InterPro" id="IPR000524">
    <property type="entry name" value="Tscrpt_reg_HTH_GntR"/>
</dbReference>
<dbReference type="InterPro" id="IPR036388">
    <property type="entry name" value="WH-like_DNA-bd_sf"/>
</dbReference>
<dbReference type="InterPro" id="IPR008920">
    <property type="entry name" value="TF_FadR/GntR_C"/>
</dbReference>
<dbReference type="Gene3D" id="1.20.120.530">
    <property type="entry name" value="GntR ligand-binding domain-like"/>
    <property type="match status" value="1"/>
</dbReference>
<accession>A0A7T5VE39</accession>
<reference evidence="5 6" key="1">
    <citation type="submission" date="2020-05" db="EMBL/GenBank/DDBJ databases">
        <title>Complete genome of Desulfobulbus oligotrophicus.</title>
        <authorList>
            <person name="Podar M."/>
        </authorList>
    </citation>
    <scope>NUCLEOTIDE SEQUENCE [LARGE SCALE GENOMIC DNA]</scope>
    <source>
        <strain evidence="5 6">Prop6</strain>
    </source>
</reference>
<keyword evidence="3" id="KW-0804">Transcription</keyword>
<dbReference type="InterPro" id="IPR011711">
    <property type="entry name" value="GntR_C"/>
</dbReference>
<dbReference type="Proteomes" id="UP000596092">
    <property type="component" value="Chromosome"/>
</dbReference>